<organism evidence="2 3">
    <name type="scientific">Sphingomonas naasensis</name>
    <dbReference type="NCBI Taxonomy" id="1344951"/>
    <lineage>
        <taxon>Bacteria</taxon>
        <taxon>Pseudomonadati</taxon>
        <taxon>Pseudomonadota</taxon>
        <taxon>Alphaproteobacteria</taxon>
        <taxon>Sphingomonadales</taxon>
        <taxon>Sphingomonadaceae</taxon>
        <taxon>Sphingomonas</taxon>
    </lineage>
</organism>
<keyword evidence="3" id="KW-1185">Reference proteome</keyword>
<evidence type="ECO:0000313" key="3">
    <source>
        <dbReference type="Proteomes" id="UP000309848"/>
    </source>
</evidence>
<evidence type="ECO:0000313" key="2">
    <source>
        <dbReference type="EMBL" id="TGX46551.1"/>
    </source>
</evidence>
<name>A0A4S1WT27_9SPHN</name>
<dbReference type="InterPro" id="IPR036388">
    <property type="entry name" value="WH-like_DNA-bd_sf"/>
</dbReference>
<protein>
    <submittedName>
        <fullName evidence="2">RNA polymerase subunit sigma</fullName>
    </submittedName>
</protein>
<feature type="domain" description="RNA polymerase sigma factor 70 region 4 type 2" evidence="1">
    <location>
        <begin position="9"/>
        <end position="57"/>
    </location>
</feature>
<dbReference type="EMBL" id="SRXU01000001">
    <property type="protein sequence ID" value="TGX46551.1"/>
    <property type="molecule type" value="Genomic_DNA"/>
</dbReference>
<evidence type="ECO:0000259" key="1">
    <source>
        <dbReference type="Pfam" id="PF08281"/>
    </source>
</evidence>
<sequence length="78" mass="9158">MATAEELARMEAALLTLPRLTREVFLAHRIDDLSYAEIAEITGLSVRQVERRMADALYGLHSALHGRPLRRRWWWGWR</sequence>
<dbReference type="GO" id="GO:0006352">
    <property type="term" value="P:DNA-templated transcription initiation"/>
    <property type="evidence" value="ECO:0007669"/>
    <property type="project" value="InterPro"/>
</dbReference>
<accession>A0A4S1WT27</accession>
<dbReference type="Proteomes" id="UP000309848">
    <property type="component" value="Unassembled WGS sequence"/>
</dbReference>
<proteinExistence type="predicted"/>
<dbReference type="OrthoDB" id="7477632at2"/>
<dbReference type="AlphaFoldDB" id="A0A4S1WT27"/>
<dbReference type="GO" id="GO:0016987">
    <property type="term" value="F:sigma factor activity"/>
    <property type="evidence" value="ECO:0007669"/>
    <property type="project" value="InterPro"/>
</dbReference>
<comment type="caution">
    <text evidence="2">The sequence shown here is derived from an EMBL/GenBank/DDBJ whole genome shotgun (WGS) entry which is preliminary data.</text>
</comment>
<dbReference type="GO" id="GO:0003677">
    <property type="term" value="F:DNA binding"/>
    <property type="evidence" value="ECO:0007669"/>
    <property type="project" value="InterPro"/>
</dbReference>
<dbReference type="Gene3D" id="1.10.10.10">
    <property type="entry name" value="Winged helix-like DNA-binding domain superfamily/Winged helix DNA-binding domain"/>
    <property type="match status" value="1"/>
</dbReference>
<gene>
    <name evidence="2" type="ORF">E5A74_01575</name>
</gene>
<dbReference type="SUPFAM" id="SSF88659">
    <property type="entry name" value="Sigma3 and sigma4 domains of RNA polymerase sigma factors"/>
    <property type="match status" value="1"/>
</dbReference>
<dbReference type="InterPro" id="IPR013249">
    <property type="entry name" value="RNA_pol_sigma70_r4_t2"/>
</dbReference>
<dbReference type="Pfam" id="PF08281">
    <property type="entry name" value="Sigma70_r4_2"/>
    <property type="match status" value="1"/>
</dbReference>
<reference evidence="2 3" key="1">
    <citation type="submission" date="2019-04" db="EMBL/GenBank/DDBJ databases">
        <title>Sphingomonas psychrotolerans sp. nov., isolated from soil in the Tianshan Mountains, Xinjiang, China.</title>
        <authorList>
            <person name="Luo Y."/>
            <person name="Sheng H."/>
        </authorList>
    </citation>
    <scope>NUCLEOTIDE SEQUENCE [LARGE SCALE GENOMIC DNA]</scope>
    <source>
        <strain evidence="2 3">KIS18-15</strain>
    </source>
</reference>
<dbReference type="InterPro" id="IPR013324">
    <property type="entry name" value="RNA_pol_sigma_r3/r4-like"/>
</dbReference>